<accession>A0A7S4EV90</accession>
<protein>
    <submittedName>
        <fullName evidence="1">Uncharacterized protein</fullName>
    </submittedName>
</protein>
<reference evidence="1" key="1">
    <citation type="submission" date="2021-01" db="EMBL/GenBank/DDBJ databases">
        <authorList>
            <person name="Corre E."/>
            <person name="Pelletier E."/>
            <person name="Niang G."/>
            <person name="Scheremetjew M."/>
            <person name="Finn R."/>
            <person name="Kale V."/>
            <person name="Holt S."/>
            <person name="Cochrane G."/>
            <person name="Meng A."/>
            <person name="Brown T."/>
            <person name="Cohen L."/>
        </authorList>
    </citation>
    <scope>NUCLEOTIDE SEQUENCE</scope>
    <source>
        <strain evidence="1">CCMP645</strain>
    </source>
</reference>
<name>A0A7S4EV90_CHRCT</name>
<dbReference type="EMBL" id="HBIZ01013012">
    <property type="protein sequence ID" value="CAE0755292.1"/>
    <property type="molecule type" value="Transcribed_RNA"/>
</dbReference>
<dbReference type="AlphaFoldDB" id="A0A7S4EV90"/>
<proteinExistence type="predicted"/>
<gene>
    <name evidence="1" type="ORF">PCAR00345_LOCUS7879</name>
</gene>
<organism evidence="1">
    <name type="scientific">Chrysotila carterae</name>
    <name type="common">Marine alga</name>
    <name type="synonym">Syracosphaera carterae</name>
    <dbReference type="NCBI Taxonomy" id="13221"/>
    <lineage>
        <taxon>Eukaryota</taxon>
        <taxon>Haptista</taxon>
        <taxon>Haptophyta</taxon>
        <taxon>Prymnesiophyceae</taxon>
        <taxon>Isochrysidales</taxon>
        <taxon>Isochrysidaceae</taxon>
        <taxon>Chrysotila</taxon>
    </lineage>
</organism>
<evidence type="ECO:0000313" key="1">
    <source>
        <dbReference type="EMBL" id="CAE0755292.1"/>
    </source>
</evidence>
<sequence length="396" mass="43864">MAALVRLSLARNSGPRAGLPQATVVLPFEINAITQAAVNKLRVKKKDASKLRLFVWGSGLEISQPGLDLQGLLPNGAVVAVSLGEVYAGPFKSGSKSSSASACINAARVADGNVWDTRSTGLAVVMWADAKNMNDCLGRMSTLLEHPTLCAAETETVVSTETQRRLPSQNYLGHNLYRTTFELFERLEQSPSEAEAGFLAEWRKNGQPEVVISYVCGADSTLRHELCHARYALHAEYRAACFTAWERYQQRMGKFMRDLGYHASRHADEFVAYVYVAHISLQLLAMKAKLLLLHAACSCQARLTNFVSAFCHPSTNKPRNNKRQRKASSGLAALLSWLWRCPSCLCPAVSVVIAMVCSIVSICRRQASFRFRTAYHPSLKCFETRRSWTPVQMPFV</sequence>